<dbReference type="InterPro" id="IPR003961">
    <property type="entry name" value="FN3_dom"/>
</dbReference>
<evidence type="ECO:0000256" key="3">
    <source>
        <dbReference type="ARBA" id="ARBA00022737"/>
    </source>
</evidence>
<feature type="region of interest" description="Disordered" evidence="5">
    <location>
        <begin position="1298"/>
        <end position="1319"/>
    </location>
</feature>
<dbReference type="SMART" id="SM00409">
    <property type="entry name" value="IG"/>
    <property type="match status" value="11"/>
</dbReference>
<feature type="region of interest" description="Disordered" evidence="5">
    <location>
        <begin position="3158"/>
        <end position="3182"/>
    </location>
</feature>
<feature type="domain" description="Ig-like" evidence="7">
    <location>
        <begin position="5107"/>
        <end position="5190"/>
    </location>
</feature>
<dbReference type="InterPro" id="IPR003599">
    <property type="entry name" value="Ig_sub"/>
</dbReference>
<feature type="region of interest" description="Disordered" evidence="5">
    <location>
        <begin position="3075"/>
        <end position="3119"/>
    </location>
</feature>
<feature type="region of interest" description="Disordered" evidence="5">
    <location>
        <begin position="5502"/>
        <end position="5524"/>
    </location>
</feature>
<keyword evidence="3" id="KW-0677">Repeat</keyword>
<dbReference type="Proteomes" id="UP001652582">
    <property type="component" value="Chromosome Z"/>
</dbReference>
<feature type="domain" description="Ig-like" evidence="7">
    <location>
        <begin position="4691"/>
        <end position="4780"/>
    </location>
</feature>
<feature type="compositionally biased region" description="Basic and acidic residues" evidence="5">
    <location>
        <begin position="3911"/>
        <end position="3933"/>
    </location>
</feature>
<dbReference type="CDD" id="cd11856">
    <property type="entry name" value="SH3_p47phox_like"/>
    <property type="match status" value="1"/>
</dbReference>
<keyword evidence="9" id="KW-1185">Reference proteome</keyword>
<feature type="domain" description="Ig-like" evidence="7">
    <location>
        <begin position="5198"/>
        <end position="5282"/>
    </location>
</feature>
<dbReference type="InterPro" id="IPR003598">
    <property type="entry name" value="Ig_sub2"/>
</dbReference>
<dbReference type="SUPFAM" id="SSF49265">
    <property type="entry name" value="Fibronectin type III"/>
    <property type="match status" value="3"/>
</dbReference>
<protein>
    <submittedName>
        <fullName evidence="10">Titin</fullName>
    </submittedName>
</protein>
<accession>A0ABM3M5N6</accession>
<dbReference type="InterPro" id="IPR036116">
    <property type="entry name" value="FN3_sf"/>
</dbReference>
<feature type="region of interest" description="Disordered" evidence="5">
    <location>
        <begin position="1862"/>
        <end position="1884"/>
    </location>
</feature>
<feature type="domain" description="Ig-like" evidence="7">
    <location>
        <begin position="4815"/>
        <end position="4903"/>
    </location>
</feature>
<dbReference type="InterPro" id="IPR013783">
    <property type="entry name" value="Ig-like_fold"/>
</dbReference>
<feature type="region of interest" description="Disordered" evidence="5">
    <location>
        <begin position="1143"/>
        <end position="1165"/>
    </location>
</feature>
<evidence type="ECO:0000259" key="6">
    <source>
        <dbReference type="PROSITE" id="PS50002"/>
    </source>
</evidence>
<comment type="similarity">
    <text evidence="1">Belongs to the protein kinase superfamily. CAMK Ser/Thr protein kinase family.</text>
</comment>
<feature type="region of interest" description="Disordered" evidence="5">
    <location>
        <begin position="3549"/>
        <end position="3573"/>
    </location>
</feature>
<feature type="domain" description="Ig-like" evidence="7">
    <location>
        <begin position="5469"/>
        <end position="5556"/>
    </location>
</feature>
<evidence type="ECO:0000256" key="4">
    <source>
        <dbReference type="PROSITE-ProRule" id="PRU00192"/>
    </source>
</evidence>
<dbReference type="Pfam" id="PF00018">
    <property type="entry name" value="SH3_1"/>
    <property type="match status" value="1"/>
</dbReference>
<feature type="domain" description="Ig-like" evidence="7">
    <location>
        <begin position="4916"/>
        <end position="5002"/>
    </location>
</feature>
<feature type="region of interest" description="Disordered" evidence="5">
    <location>
        <begin position="3689"/>
        <end position="3734"/>
    </location>
</feature>
<dbReference type="SMART" id="SM00326">
    <property type="entry name" value="SH3"/>
    <property type="match status" value="1"/>
</dbReference>
<name>A0ABM3M5N6_BICAN</name>
<feature type="domain" description="Ig-like" evidence="7">
    <location>
        <begin position="5013"/>
        <end position="5103"/>
    </location>
</feature>
<dbReference type="InterPro" id="IPR013098">
    <property type="entry name" value="Ig_I-set"/>
</dbReference>
<dbReference type="SMART" id="SM00408">
    <property type="entry name" value="IGc2"/>
    <property type="match status" value="10"/>
</dbReference>
<gene>
    <name evidence="10" type="primary">LOC112049126</name>
</gene>
<feature type="region of interest" description="Disordered" evidence="5">
    <location>
        <begin position="4244"/>
        <end position="4276"/>
    </location>
</feature>
<feature type="region of interest" description="Disordered" evidence="5">
    <location>
        <begin position="6132"/>
        <end position="6169"/>
    </location>
</feature>
<feature type="region of interest" description="Disordered" evidence="5">
    <location>
        <begin position="3237"/>
        <end position="3257"/>
    </location>
</feature>
<evidence type="ECO:0000259" key="8">
    <source>
        <dbReference type="PROSITE" id="PS50853"/>
    </source>
</evidence>
<feature type="region of interest" description="Disordered" evidence="5">
    <location>
        <begin position="5932"/>
        <end position="5958"/>
    </location>
</feature>
<evidence type="ECO:0000256" key="1">
    <source>
        <dbReference type="ARBA" id="ARBA00006692"/>
    </source>
</evidence>
<feature type="domain" description="Ig-like" evidence="7">
    <location>
        <begin position="5661"/>
        <end position="5746"/>
    </location>
</feature>
<proteinExistence type="inferred from homology"/>
<feature type="domain" description="SH3" evidence="6">
    <location>
        <begin position="4599"/>
        <end position="4660"/>
    </location>
</feature>
<evidence type="ECO:0000313" key="10">
    <source>
        <dbReference type="RefSeq" id="XP_052746794.1"/>
    </source>
</evidence>
<feature type="region of interest" description="Disordered" evidence="5">
    <location>
        <begin position="2017"/>
        <end position="2038"/>
    </location>
</feature>
<dbReference type="SUPFAM" id="SSF48726">
    <property type="entry name" value="Immunoglobulin"/>
    <property type="match status" value="11"/>
</dbReference>
<feature type="domain" description="Ig-like" evidence="7">
    <location>
        <begin position="5288"/>
        <end position="5378"/>
    </location>
</feature>
<dbReference type="InterPro" id="IPR001452">
    <property type="entry name" value="SH3_domain"/>
</dbReference>
<feature type="region of interest" description="Disordered" evidence="5">
    <location>
        <begin position="3872"/>
        <end position="3933"/>
    </location>
</feature>
<dbReference type="InterPro" id="IPR036179">
    <property type="entry name" value="Ig-like_dom_sf"/>
</dbReference>
<feature type="region of interest" description="Disordered" evidence="5">
    <location>
        <begin position="833"/>
        <end position="854"/>
    </location>
</feature>
<feature type="region of interest" description="Disordered" evidence="5">
    <location>
        <begin position="2172"/>
        <end position="2194"/>
    </location>
</feature>
<feature type="compositionally biased region" description="Acidic residues" evidence="5">
    <location>
        <begin position="1014"/>
        <end position="1026"/>
    </location>
</feature>
<evidence type="ECO:0000256" key="5">
    <source>
        <dbReference type="SAM" id="MobiDB-lite"/>
    </source>
</evidence>
<dbReference type="PROSITE" id="PS50002">
    <property type="entry name" value="SH3"/>
    <property type="match status" value="1"/>
</dbReference>
<dbReference type="InterPro" id="IPR050964">
    <property type="entry name" value="Striated_Muscle_Regulatory"/>
</dbReference>
<feature type="region of interest" description="Disordered" evidence="5">
    <location>
        <begin position="3634"/>
        <end position="3669"/>
    </location>
</feature>
<dbReference type="Pfam" id="PF07679">
    <property type="entry name" value="I-set"/>
    <property type="match status" value="11"/>
</dbReference>
<evidence type="ECO:0000256" key="2">
    <source>
        <dbReference type="ARBA" id="ARBA00022443"/>
    </source>
</evidence>
<feature type="region of interest" description="Disordered" evidence="5">
    <location>
        <begin position="2643"/>
        <end position="2709"/>
    </location>
</feature>
<feature type="region of interest" description="Disordered" evidence="5">
    <location>
        <begin position="1453"/>
        <end position="1474"/>
    </location>
</feature>
<organism evidence="9 10">
    <name type="scientific">Bicyclus anynana</name>
    <name type="common">Squinting bush brown butterfly</name>
    <dbReference type="NCBI Taxonomy" id="110368"/>
    <lineage>
        <taxon>Eukaryota</taxon>
        <taxon>Metazoa</taxon>
        <taxon>Ecdysozoa</taxon>
        <taxon>Arthropoda</taxon>
        <taxon>Hexapoda</taxon>
        <taxon>Insecta</taxon>
        <taxon>Pterygota</taxon>
        <taxon>Neoptera</taxon>
        <taxon>Endopterygota</taxon>
        <taxon>Lepidoptera</taxon>
        <taxon>Glossata</taxon>
        <taxon>Ditrysia</taxon>
        <taxon>Papilionoidea</taxon>
        <taxon>Nymphalidae</taxon>
        <taxon>Satyrinae</taxon>
        <taxon>Satyrini</taxon>
        <taxon>Mycalesina</taxon>
        <taxon>Bicyclus</taxon>
    </lineage>
</organism>
<dbReference type="SMART" id="SM00060">
    <property type="entry name" value="FN3"/>
    <property type="match status" value="4"/>
</dbReference>
<dbReference type="RefSeq" id="XP_052746794.1">
    <property type="nucleotide sequence ID" value="XM_052890834.1"/>
</dbReference>
<dbReference type="PROSITE" id="PS50853">
    <property type="entry name" value="FN3"/>
    <property type="match status" value="4"/>
</dbReference>
<feature type="domain" description="Fibronectin type-III" evidence="8">
    <location>
        <begin position="5848"/>
        <end position="5940"/>
    </location>
</feature>
<evidence type="ECO:0000313" key="9">
    <source>
        <dbReference type="Proteomes" id="UP001652582"/>
    </source>
</evidence>
<feature type="region of interest" description="Disordered" evidence="5">
    <location>
        <begin position="3475"/>
        <end position="3507"/>
    </location>
</feature>
<feature type="region of interest" description="Disordered" evidence="5">
    <location>
        <begin position="2327"/>
        <end position="2348"/>
    </location>
</feature>
<feature type="compositionally biased region" description="Basic and acidic residues" evidence="5">
    <location>
        <begin position="4245"/>
        <end position="4265"/>
    </location>
</feature>
<feature type="domain" description="Ig-like" evidence="7">
    <location>
        <begin position="5751"/>
        <end position="5841"/>
    </location>
</feature>
<evidence type="ECO:0000259" key="7">
    <source>
        <dbReference type="PROSITE" id="PS50835"/>
    </source>
</evidence>
<reference evidence="10" key="1">
    <citation type="submission" date="2025-08" db="UniProtKB">
        <authorList>
            <consortium name="RefSeq"/>
        </authorList>
    </citation>
    <scope>IDENTIFICATION</scope>
</reference>
<dbReference type="PANTHER" id="PTHR13817:SF151">
    <property type="entry name" value="TITIN"/>
    <property type="match status" value="1"/>
</dbReference>
<feature type="domain" description="Fibronectin type-III" evidence="8">
    <location>
        <begin position="5946"/>
        <end position="6042"/>
    </location>
</feature>
<dbReference type="Pfam" id="PF00041">
    <property type="entry name" value="fn3"/>
    <property type="match status" value="4"/>
</dbReference>
<dbReference type="InterPro" id="IPR036028">
    <property type="entry name" value="SH3-like_dom_sf"/>
</dbReference>
<dbReference type="PROSITE" id="PS50835">
    <property type="entry name" value="IG_LIKE"/>
    <property type="match status" value="10"/>
</dbReference>
<feature type="compositionally biased region" description="Acidic residues" evidence="5">
    <location>
        <begin position="3102"/>
        <end position="3113"/>
    </location>
</feature>
<sequence>MTHTFLNKLRKLGPKKETTQIITEQEDDKTPVVTVHTTQELTDESVTPLDDSHIPEQAKVVEEQPEEVKETTQIITEQEDDKTPVVTVHTTQELTDETVTPLDDSHIPEQAKVVEEQPEEVKRTIRKLGPKKETTQIITEQEDDKKPVVTVHTTQELTDETVTPLDDSHIPEQAEVVEEQPEEVKVTDVITETVHTTQELTDDKLTPLDDLHIPEQAKVVEEQPEEVKVADVITETVHTTQELTDDKLTPLDDLHIPEQAKVVEEQPEEVKVADVITETVHTTQELTDDKLTPLDDLHIPEQAKVVEEQPEEVKVADVITETVHTTQELTDDTLTPLDDLHIPEQAKVVEEQPEEVKVADVITETVHTTQELTDETVTPLDDSHIPEQAEVVEEQPEEVKVTDVITETVHTTQELTDDTLTPLDDLHIPEQAKVVEEQPEEVKVTDVITETVHTTQELTDDTLTPLDDLHIPEQAKVVEEQPEEVKVTDVITETGETKKVKTTRRVIKKDKGKKKEVTEIVTVEKDGEEPVTSVTVIEEKSPEEEDIKPVEIVELPEETTFEETETPEGKRKVKKIIKRTIKKLGPKQETTQIITEQEDDKTPVVTVHTTQELTDDTLIPLDDLHIPEQAKVVEEQPEEVKVTDVITETGETKKVKTTKRVIKKDKGKKKEVTEIVTVEKDGEEPVTSVTVTEEKSPEEEDIKPVEIVELPEETETPEGKRKVKKIIKRTIKKLGPKQETTQIITEQEDDKTPVVTVHTTQELTDDTLTPLDDLHIPEQAKVVEVQPEEVKVTDVITETGEIKKVKTTKRVIKKDKGKKKEVTEIVTVEKDGEEPVTSVTVTEEKSPEEEDIKPVEIVELPEETTFEETETPEGKRKVKKIIKRTIKKLGPKQETTQIITEQEDDKTPVVTVHTTQELTDDTLTPLDDLHIPEQAKVVEEQPEEVKVTDVITETGETKKVKTTKRVIKKDKGKKKEVTEIVTVEKDGEEPVTSVTVTEEKSPEEEDIKPVEIVELPEETTFEETETPEGKRKVKKIIKRTIKKLGPKQETTQIITEQEDDKTPVVTVHTTQELTDDTLTPLDDLHIPEQAKVVEVQPEEVKVTDVITETGEIKKVKTTKRVIKKDKGKKKEVTEIVTVEKDGEEPVTSVTVTEEKSPEEEDIKPVEIVELPEETTFEETETPEGKRKVKKIIKRTIKKLGPKQETTQIITEQEDDKTPVVTVHTTQELTDDTLTPLDDLHIPEQAKVVEEQPEEVKVTDVITETGEPKKVKTTKRVIKKDKGKKKEVTEIVTVEKDGEEPVTSVTVIEEKSPEEEDIKPVEIVELPEETTFEETETPEGKRKVKKIVKRTIKKLGPKQETTQIITEQEDDKTPVVTVHTTQELTDDTLTPLDDLHIPEQAKVVEEQPEEVKVTDVITETGETKKVKTTKRVIKKDKGKKKEVTEIVTVEKDGEEPVTSVTVTEEKSPEEEDIKPVKIVELPEETTFEETETPEGKRKVKKIIKRTIKKLGPKQETTQIITEQEDDKTPVVTVHTTQELTDDTLTPLDDLHIPEQAKVVEVQPEEVKVTDVITETGETKKVKTTKRVIKKDKGKKKEVTEIVTVEKDGEEPVTSVTVTEEKSPEEEDIKPVEIVELPEETTFEETETPEGKRKVKKITKRTIRKLGPKKETTQIITEQEDDKTPVVTVHTTQELTDDTLTPLDDLHIPEQAKVVEVQPEESPEEEDMKPVEIVELPEETTFEETETPEGKRKVKKIIKRTIKKLGPKQETTQIITEQEDDKTPVVTVHTTQELTDDTLTPLDDLHIPEQAKVVEVQPEEVKVTDVITETGETKKVKTTKRVIKKDKGKKKEVTEIVTVEKDGEEPVTSVTVTEEKSPEEEDIKPVEIVELPEETTFEETETPEGKRKVKKIIKRTIKKLGPKQETTQIITEQEDDKTPVVTVHTTQDFTDDTLTPLDDLHIPEQAKVVEEQPEEVKVTDVITETGETKKVKTTKRVIKKDKGKKKEVTEIVTVEKDGEEPVTSVTVTEEKSPEEDDIKPVEIVELPEETTFEETETPEGKRKVKKIVKRTIKKLGPKQETTQIITEQEDDKTPVVTVHTTQELTDDTLTPLDDLHIPEQAKVVEEQPEEVKVTDVITETGETKKVKTTKRVIKKDKGKKKEVTEIVTVEKDGEEPVTSVTVTEEKSPEEEDIKPVEIVELPEETTFEETETPEGKRKVKKIIKRTIKKLGPKQETTQIITEQEDDKTPVVTVHTTQELTDDTLTPLDDLHIPEQAKVVEVQPEEVKVTDVITETGEIKKVKTTKRVIKKDKGKNKEVTEIVTVEKDGEEPVTSVTVTEEKSPEEEDIKPVEIVELPEETTFEETETPEGKRKVKKIVKRTIKKLGPKQETTQIITEQEDDKTPVVTVHTTQELTDETVTPFDDSHSHTSSHIPEQAEVVEEQLEEVKVTDVITETGETKKVKTTKHVIKKDKGKKKEVTEIVTVEKDGEKPVTSVTVIEEKSPEEEDIKPVEIVELPEETTFEETETPEGKRKVKKIVKRTIKKLGPKQETTQIITEQEDDKTPVVTVHTTQELTDDTLTPLDDLHIPEQTKVVEEQPEEVKVTDVITETGEIKKVKTTKRVIKKDKGKNKEVTEIVTVEKDGEEPVTSVTVTEEKSPEEEDIKPETTQIITEQEDDKTPVVTVHTTQELTDETVTPFDDSHSHTSSHIPEQAEVVEEQLEEVKVTDVITETGETKKVKTTKHVIKKDKGKKKEVTEIVTVEKDGEKPVTSVTVIEEKSPEEEDIKPVEIVELPEETTFEETETPEGKRKVKKIVKRTIKKLGPKQETTQIITEQEDDKTPVVTVHTTQELTDDTLTPLDDLHIPEQAKVVEEQPEEVKVTDVITETGETKKVKTTKRVIKKDKGKKKEVTEIVTVEKDGEEPVTSVTVIEEKSPEEEDIKPVEIVELPEETTFEETGTPEGKRKVKKIIKRTIKKLGPKQETTQIITEQEDDKTPVVTVHTTQELTDDTFTPLDDLHIPEQAKVVEVQPEEVKVTDVITETGEIKKVKTTKRVIKKDKGKKKEVTEIVTVEKDGEEPVTSVTVTEEKSPEEEDIKPVGIVELPEETTFEETETPEGKHKVKKIIKCTIKTLGPKQETTQIITEQEDDKTPVVPVHTTQELTDETVTPFDDSHSHTSSHIPEQAEVVEEQLEEVKVTDVITETGETKKVKTTKHVIKKDKGKKKEVTEIVTVKKDGEEPVTSVTVTEEKSPEEEDIKPVGIVELPEETTFEETETPEGKHKVKKIIKCTIKTLGPKQETTQIITEQEDDKTPVVTVHTTQELTDDTLTPLDDLHIPEQAKVVEEQPEEVKVTDVITETGETKKLKTTKHVIKKDKGKKKEVAEIVTVEKDGEEPVTSVTVTEEKSPEEEDIKPVEIVELPEETTFEETETPEGKRKVKKIIKRTIKKLGLKQETTQIITEQEDDKTPVVTVHTTQELTDDTVTPLDDSHSHTSSHIPEQAEVVEEQPEEFKVADVITETGETKKVKTTKRVIKKDKGKKKEDTEIVTVEKDGEEPVTSVTVTEEKSSEEEDIKPVEIVELPEETTFEETETPEGKRKVKKIIKRTIKKLGPKQETTQIITEQEDDKTPVVTVHTTQELTDETVTPLDDSHSHTSSHIPEQAEVVEEQPEEVKVADVITETGETKKVKTTKRVIKKDKGKKKEDTEIVTVEKDGEEPVTSVTVTEEKSPEEEDIKPFEIVELPEETTFEETETPEGQLKVKKITKRTIKKLGPKQETTQIITEQEDDKTPVVTVHTTQEITDETPTPLDDSHIPEQAKIVEEQPEEVKVTDVINETGETKKVKTTKRVIKKDKGKKKEVTEIVTVEKDGEEPVTSVIVTEEKSPEEEDIKPVEIVELPEETTFEETQTPEDSFASKKYEEAKTPETSMDEYKEKSPEIVQEITTKLPKTKKPLKLLELERGSIKPDEAQFPVETEQPQFSKIKLKKPEIKPKKEQASIVLPRVQLKSRIKFVTDWPPNDEKPIVTYLNSVRQNGEVSRNIKEAAKLKKKKIKLPEIPDLPKTELEKPDIVDYIREDIQVYPDETVKDVISVSEYPDEEVAEKSDYKEILPSEVPLVKPIVKNKTKLKPMTIEERVIEPSMPQFAETIEEPQFKKIQLKKGVIKAKKESSVVKIPKIQLKSRLKFVTDWPPEIIKPNISLLDCVRQNGILSRNIKEAVKIKKAPLKEPVLPDIEKIELEKPMFTQDDIIGKKKTPEKDEEKLPKHADQDEPEQFTITPRRPSVKKIEEIVDEVTIKKKLKPVRKSSVTLPEITEPEEVTFIPKITKTKEEVEQEFNIHLDSYEEEEISMSSKVKLKPQRQPTFNEEENEVSIKVYEEKEDDGENVVEVIEGDVEKDESSNIIMPLKRKDKPVDNIVDEIVSSVMVSKPKSRHIKSAEITEDVTFELKDKTQYLTDDQEITFDVKKQKDQFTSEEMSLSSKIKLAPKKKLTIGEAGDETSIQIEQEVEDDGQAEEIIISEGETEERVEMVIKRKPRKPTYEVSEVEELSVELKPKKIDIDFEEEQLTISTKRLPKKPSEIQEAAASMSLAKEQEFPASPADVRCGDTVFAVYSYVAETDEAINLVEGERLYILDTTNQDWWFVRKHLTEEKGWVPAQYLMDETNYTLYLQKKLNEKIDKLPVFEKPTSEERAIGPIFVEKLRPKHTPDGSTVQFECQVEGYPRPQITWFRQTAIIKPSQDFQMYYDDDNVATLIIREVFPEDAGTFTCVAKNAAGFASSTAELTVDAPLSDHGSEMAPLSRKSLSRESSLADILEGIPPTFSKRPKAQYVDEGSQIFLECRLVAIPEPDIAWFFKGEEVVPDDEVSVAIESDMHMYCSVLKISNVKKFQEGTYTVLAVNREGEASLPIVLKIKTGEKEKPQVIEPLKSMTIREGESVVLTTQVVGSPEPKVTWYKNNKPIKEPIKKTDGNIHSITIIKPKRGKDDGVYSLKATNSEGNAETSAVITIEEPTEEDAEPPLFINRFHELTVKEKGVIRLNAKVTGNPVPSITWYRNNNILTTSDTVTQNFDGENIELVITNVDSEVDSGDYKCVASNSAGKASHGARVTIDVDKVTFIRYLKKRYETEEGKTVVLECETSHTVSTRWYHNGKELSGMDHREIIQESRIHKLRIKKSKLTDEGTIKCIVKDQETATTLIVNETIPEFVRKLQDFEVKERDIAILEVEINSETADVTWEKDGRIIKPKRNKYEIEKRGNVRKLFIRNTSVHDEGEYACKLRDDECTAEVTVVELPPEIITRLRDQRVNRGNRASFEIELTKGDALVRWFKDGSEIQFSNRIQLTIDGKKQKLKIYDCEESDEGVYACEVGNDKCTARLTVEEPSIDFTLRLPEFIVVPVNTDAYLTVEVPEESDRVTWFRRKTAIEDSEKFNLISDGRKRVFVIRKCTEEDQCEYSCQLEDTRCSTKLKVEEAGTAPMFVECEKVCRVRRGADATLTVRYTGRMARDTWRRAGEPLPRSKRRKPVSEPGAASLTLRRTEPADAGVYTLRLENEFGDAQLDIEVIVMDVPHPPGKPCVLEVLDTSVHVCWSEPEHDGYSPIQCYILEYQEIDTAEWTAIENIRSLQRRVDDLHTGSSYRFRVFAVNEVGVGESSEITEFVRIETVIKEGPPTVEKPLRNVVASLDENIEMSCIFGGYPMPTVAWTKNGKTLPRSTGSYRDRVASLTLTAATEVEGEYRCKASNKYGHVETKCSIRIQQKPTVTIVDEEIVKREYVSGEDWSVAVRVTGVPHPEVRWRKDGVDVDVQRVEVSAEEDVTTVTIRSVRRSDTGKYSVEAVNEAGAASVDIPLAVYDVPSAPQGPLGYFGTTSSGVTLTWQQPASDGGCPVLDYSVEAGAEGIWRLVTTALKTETRVEKLETRTKYRFRICARNRIGVSAPYESDQDFTLEDGPSPPSAPRRVRTGGVTSRSVTLQWEPPEYDGGAPLTSYIVECREAEASEAWRKVVTAPAGSLQHRVENIRARRPLEFRVSAENGVGVGPPALCAPVRLVAHATVPSPPTGPLELRALGGAVAAVAWGVPEWDGGSPLLGYTVAVRDVRKTMWMQVGEVDASTLRFQIRDLTEERAYAVRIYAVNEIGASEPLESHEPFEAVPGEDSVRSEGPGEATEATEPTSFSTQTTSWLRDHNMDADIRSYARGSLLRRDEYFFRIWHYAKRLFE</sequence>
<dbReference type="PANTHER" id="PTHR13817">
    <property type="entry name" value="TITIN"/>
    <property type="match status" value="1"/>
</dbReference>
<dbReference type="InterPro" id="IPR007110">
    <property type="entry name" value="Ig-like_dom"/>
</dbReference>
<feature type="region of interest" description="Disordered" evidence="5">
    <location>
        <begin position="4344"/>
        <end position="4365"/>
    </location>
</feature>
<feature type="domain" description="Fibronectin type-III" evidence="8">
    <location>
        <begin position="5563"/>
        <end position="5655"/>
    </location>
</feature>
<feature type="region of interest" description="Disordered" evidence="5">
    <location>
        <begin position="2920"/>
        <end position="2964"/>
    </location>
</feature>
<feature type="region of interest" description="Disordered" evidence="5">
    <location>
        <begin position="3391"/>
        <end position="3412"/>
    </location>
</feature>
<feature type="region of interest" description="Disordered" evidence="5">
    <location>
        <begin position="2766"/>
        <end position="2786"/>
    </location>
</feature>
<feature type="region of interest" description="Disordered" evidence="5">
    <location>
        <begin position="988"/>
        <end position="1032"/>
    </location>
</feature>
<dbReference type="SUPFAM" id="SSF50044">
    <property type="entry name" value="SH3-domain"/>
    <property type="match status" value="1"/>
</dbReference>
<dbReference type="Gene3D" id="2.30.30.40">
    <property type="entry name" value="SH3 Domains"/>
    <property type="match status" value="1"/>
</dbReference>
<feature type="domain" description="Fibronectin type-III" evidence="8">
    <location>
        <begin position="6047"/>
        <end position="6143"/>
    </location>
</feature>
<keyword evidence="2 4" id="KW-0728">SH3 domain</keyword>
<feature type="region of interest" description="Disordered" evidence="5">
    <location>
        <begin position="1608"/>
        <end position="1629"/>
    </location>
</feature>
<feature type="compositionally biased region" description="Polar residues" evidence="5">
    <location>
        <begin position="6159"/>
        <end position="6169"/>
    </location>
</feature>
<dbReference type="Gene3D" id="2.60.40.10">
    <property type="entry name" value="Immunoglobulins"/>
    <property type="match status" value="15"/>
</dbReference>
<feature type="region of interest" description="Disordered" evidence="5">
    <location>
        <begin position="2489"/>
        <end position="2509"/>
    </location>
</feature>
<dbReference type="GeneID" id="112049126"/>
<dbReference type="CDD" id="cd00063">
    <property type="entry name" value="FN3"/>
    <property type="match status" value="4"/>
</dbReference>
<feature type="compositionally biased region" description="Basic and acidic residues" evidence="5">
    <location>
        <begin position="3698"/>
        <end position="3710"/>
    </location>
</feature>